<dbReference type="AlphaFoldDB" id="A0A8H6ZE05"/>
<proteinExistence type="predicted"/>
<evidence type="ECO:0000313" key="1">
    <source>
        <dbReference type="EMBL" id="KAF7374556.1"/>
    </source>
</evidence>
<dbReference type="EMBL" id="JACAZH010000002">
    <property type="protein sequence ID" value="KAF7374556.1"/>
    <property type="molecule type" value="Genomic_DNA"/>
</dbReference>
<dbReference type="OrthoDB" id="2506088at2759"/>
<organism evidence="1 2">
    <name type="scientific">Mycena sanguinolenta</name>
    <dbReference type="NCBI Taxonomy" id="230812"/>
    <lineage>
        <taxon>Eukaryota</taxon>
        <taxon>Fungi</taxon>
        <taxon>Dikarya</taxon>
        <taxon>Basidiomycota</taxon>
        <taxon>Agaricomycotina</taxon>
        <taxon>Agaricomycetes</taxon>
        <taxon>Agaricomycetidae</taxon>
        <taxon>Agaricales</taxon>
        <taxon>Marasmiineae</taxon>
        <taxon>Mycenaceae</taxon>
        <taxon>Mycena</taxon>
    </lineage>
</organism>
<comment type="caution">
    <text evidence="1">The sequence shown here is derived from an EMBL/GenBank/DDBJ whole genome shotgun (WGS) entry which is preliminary data.</text>
</comment>
<evidence type="ECO:0000313" key="2">
    <source>
        <dbReference type="Proteomes" id="UP000623467"/>
    </source>
</evidence>
<accession>A0A8H6ZE05</accession>
<keyword evidence="2" id="KW-1185">Reference proteome</keyword>
<gene>
    <name evidence="1" type="ORF">MSAN_00340200</name>
</gene>
<sequence>MHFQQITHNKQSLPQMQVSIQTSGAVMTLLGVLQQSEKPLKDIPGISRTPAQTIRTIKRQIWAACSGVQDIVDSLQTSTGVKDKTAIFWIDKLIIKAREIQQERFKSDPRLKDKNLKGSARKAIKTRIKDFIQWELYNWVIMQPEERYSKLSKHSGVYLHF</sequence>
<protein>
    <submittedName>
        <fullName evidence="1">Uncharacterized protein</fullName>
    </submittedName>
</protein>
<reference evidence="1" key="1">
    <citation type="submission" date="2020-05" db="EMBL/GenBank/DDBJ databases">
        <title>Mycena genomes resolve the evolution of fungal bioluminescence.</title>
        <authorList>
            <person name="Tsai I.J."/>
        </authorList>
    </citation>
    <scope>NUCLEOTIDE SEQUENCE</scope>
    <source>
        <strain evidence="1">160909Yilan</strain>
    </source>
</reference>
<dbReference type="Proteomes" id="UP000623467">
    <property type="component" value="Unassembled WGS sequence"/>
</dbReference>
<name>A0A8H6ZE05_9AGAR</name>